<dbReference type="RefSeq" id="WP_374840127.1">
    <property type="nucleotide sequence ID" value="NZ_JBHEEW010000013.1"/>
</dbReference>
<evidence type="ECO:0000313" key="3">
    <source>
        <dbReference type="Proteomes" id="UP001597173"/>
    </source>
</evidence>
<reference evidence="3" key="1">
    <citation type="journal article" date="2019" name="Int. J. Syst. Evol. Microbiol.">
        <title>The Global Catalogue of Microorganisms (GCM) 10K type strain sequencing project: providing services to taxonomists for standard genome sequencing and annotation.</title>
        <authorList>
            <consortium name="The Broad Institute Genomics Platform"/>
            <consortium name="The Broad Institute Genome Sequencing Center for Infectious Disease"/>
            <person name="Wu L."/>
            <person name="Ma J."/>
        </authorList>
    </citation>
    <scope>NUCLEOTIDE SEQUENCE [LARGE SCALE GENOMIC DNA]</scope>
    <source>
        <strain evidence="3">CCUG 55609</strain>
    </source>
</reference>
<accession>A0ABW3YTH6</accession>
<sequence>MSQIVTVSPSTAAYAAQGYKTTTRASTLFEQRIEAWSEAAKLDGDARQKAYLTLVKPPALALALLTMKRQPDVSVETAERLYTENGGDTERSTAPNAARRVDR</sequence>
<dbReference type="EMBL" id="JBHTNF010000001">
    <property type="protein sequence ID" value="MFD1326822.1"/>
    <property type="molecule type" value="Genomic_DNA"/>
</dbReference>
<dbReference type="Proteomes" id="UP001597173">
    <property type="component" value="Unassembled WGS sequence"/>
</dbReference>
<comment type="caution">
    <text evidence="2">The sequence shown here is derived from an EMBL/GenBank/DDBJ whole genome shotgun (WGS) entry which is preliminary data.</text>
</comment>
<protein>
    <submittedName>
        <fullName evidence="2">Uncharacterized protein</fullName>
    </submittedName>
</protein>
<feature type="region of interest" description="Disordered" evidence="1">
    <location>
        <begin position="81"/>
        <end position="103"/>
    </location>
</feature>
<name>A0ABW3YTH6_MYCRA</name>
<organism evidence="2 3">
    <name type="scientific">Mycoplana ramosa</name>
    <name type="common">Mycoplana bullata</name>
    <dbReference type="NCBI Taxonomy" id="40837"/>
    <lineage>
        <taxon>Bacteria</taxon>
        <taxon>Pseudomonadati</taxon>
        <taxon>Pseudomonadota</taxon>
        <taxon>Alphaproteobacteria</taxon>
        <taxon>Hyphomicrobiales</taxon>
        <taxon>Rhizobiaceae</taxon>
        <taxon>Mycoplana</taxon>
    </lineage>
</organism>
<evidence type="ECO:0000256" key="1">
    <source>
        <dbReference type="SAM" id="MobiDB-lite"/>
    </source>
</evidence>
<gene>
    <name evidence="2" type="ORF">ACFQ33_02775</name>
</gene>
<keyword evidence="3" id="KW-1185">Reference proteome</keyword>
<proteinExistence type="predicted"/>
<evidence type="ECO:0000313" key="2">
    <source>
        <dbReference type="EMBL" id="MFD1326822.1"/>
    </source>
</evidence>